<sequence length="52" mass="5697">MSQTPSLIVMSIGATRIYRALSDSTAAVLYMHVPLRHRVRLPDSFIIAAATP</sequence>
<dbReference type="EMBL" id="MU275939">
    <property type="protein sequence ID" value="KAI0045896.1"/>
    <property type="molecule type" value="Genomic_DNA"/>
</dbReference>
<name>A0ACB8RP00_9AGAM</name>
<evidence type="ECO:0000313" key="2">
    <source>
        <dbReference type="Proteomes" id="UP000814033"/>
    </source>
</evidence>
<proteinExistence type="predicted"/>
<accession>A0ACB8RP00</accession>
<dbReference type="Proteomes" id="UP000814033">
    <property type="component" value="Unassembled WGS sequence"/>
</dbReference>
<reference evidence="1" key="2">
    <citation type="journal article" date="2022" name="New Phytol.">
        <title>Evolutionary transition to the ectomycorrhizal habit in the genomes of a hyperdiverse lineage of mushroom-forming fungi.</title>
        <authorList>
            <person name="Looney B."/>
            <person name="Miyauchi S."/>
            <person name="Morin E."/>
            <person name="Drula E."/>
            <person name="Courty P.E."/>
            <person name="Kohler A."/>
            <person name="Kuo A."/>
            <person name="LaButti K."/>
            <person name="Pangilinan J."/>
            <person name="Lipzen A."/>
            <person name="Riley R."/>
            <person name="Andreopoulos W."/>
            <person name="He G."/>
            <person name="Johnson J."/>
            <person name="Nolan M."/>
            <person name="Tritt A."/>
            <person name="Barry K.W."/>
            <person name="Grigoriev I.V."/>
            <person name="Nagy L.G."/>
            <person name="Hibbett D."/>
            <person name="Henrissat B."/>
            <person name="Matheny P.B."/>
            <person name="Labbe J."/>
            <person name="Martin F.M."/>
        </authorList>
    </citation>
    <scope>NUCLEOTIDE SEQUENCE</scope>
    <source>
        <strain evidence="1">FP105234-sp</strain>
    </source>
</reference>
<reference evidence="1" key="1">
    <citation type="submission" date="2021-02" db="EMBL/GenBank/DDBJ databases">
        <authorList>
            <consortium name="DOE Joint Genome Institute"/>
            <person name="Ahrendt S."/>
            <person name="Looney B.P."/>
            <person name="Miyauchi S."/>
            <person name="Morin E."/>
            <person name="Drula E."/>
            <person name="Courty P.E."/>
            <person name="Chicoki N."/>
            <person name="Fauchery L."/>
            <person name="Kohler A."/>
            <person name="Kuo A."/>
            <person name="Labutti K."/>
            <person name="Pangilinan J."/>
            <person name="Lipzen A."/>
            <person name="Riley R."/>
            <person name="Andreopoulos W."/>
            <person name="He G."/>
            <person name="Johnson J."/>
            <person name="Barry K.W."/>
            <person name="Grigoriev I.V."/>
            <person name="Nagy L."/>
            <person name="Hibbett D."/>
            <person name="Henrissat B."/>
            <person name="Matheny P.B."/>
            <person name="Labbe J."/>
            <person name="Martin F."/>
        </authorList>
    </citation>
    <scope>NUCLEOTIDE SEQUENCE</scope>
    <source>
        <strain evidence="1">FP105234-sp</strain>
    </source>
</reference>
<evidence type="ECO:0000313" key="1">
    <source>
        <dbReference type="EMBL" id="KAI0045896.1"/>
    </source>
</evidence>
<gene>
    <name evidence="1" type="ORF">FA95DRAFT_1607344</name>
</gene>
<organism evidence="1 2">
    <name type="scientific">Auriscalpium vulgare</name>
    <dbReference type="NCBI Taxonomy" id="40419"/>
    <lineage>
        <taxon>Eukaryota</taxon>
        <taxon>Fungi</taxon>
        <taxon>Dikarya</taxon>
        <taxon>Basidiomycota</taxon>
        <taxon>Agaricomycotina</taxon>
        <taxon>Agaricomycetes</taxon>
        <taxon>Russulales</taxon>
        <taxon>Auriscalpiaceae</taxon>
        <taxon>Auriscalpium</taxon>
    </lineage>
</organism>
<comment type="caution">
    <text evidence="1">The sequence shown here is derived from an EMBL/GenBank/DDBJ whole genome shotgun (WGS) entry which is preliminary data.</text>
</comment>
<protein>
    <submittedName>
        <fullName evidence="1">Uncharacterized protein</fullName>
    </submittedName>
</protein>
<keyword evidence="2" id="KW-1185">Reference proteome</keyword>